<feature type="region of interest" description="Disordered" evidence="1">
    <location>
        <begin position="1"/>
        <end position="39"/>
    </location>
</feature>
<comment type="caution">
    <text evidence="2">The sequence shown here is derived from an EMBL/GenBank/DDBJ whole genome shotgun (WGS) entry which is preliminary data.</text>
</comment>
<feature type="compositionally biased region" description="Polar residues" evidence="1">
    <location>
        <begin position="1"/>
        <end position="12"/>
    </location>
</feature>
<name>X6PFX1_RETFI</name>
<feature type="compositionally biased region" description="Polar residues" evidence="1">
    <location>
        <begin position="100"/>
        <end position="119"/>
    </location>
</feature>
<reference evidence="2 3" key="1">
    <citation type="journal article" date="2013" name="Curr. Biol.">
        <title>The Genome of the Foraminiferan Reticulomyxa filosa.</title>
        <authorList>
            <person name="Glockner G."/>
            <person name="Hulsmann N."/>
            <person name="Schleicher M."/>
            <person name="Noegel A.A."/>
            <person name="Eichinger L."/>
            <person name="Gallinger C."/>
            <person name="Pawlowski J."/>
            <person name="Sierra R."/>
            <person name="Euteneuer U."/>
            <person name="Pillet L."/>
            <person name="Moustafa A."/>
            <person name="Platzer M."/>
            <person name="Groth M."/>
            <person name="Szafranski K."/>
            <person name="Schliwa M."/>
        </authorList>
    </citation>
    <scope>NUCLEOTIDE SEQUENCE [LARGE SCALE GENOMIC DNA]</scope>
</reference>
<feature type="region of interest" description="Disordered" evidence="1">
    <location>
        <begin position="100"/>
        <end position="139"/>
    </location>
</feature>
<dbReference type="Proteomes" id="UP000023152">
    <property type="component" value="Unassembled WGS sequence"/>
</dbReference>
<sequence>MSNQDGKTTNLSRLGDESNNRENTLPPLINHPSADSVGVPLETSNLRNIYGAPPEKAITNIHEKLPQKRNSWSADKIEEAEPEHLGQYKEDMKSRFCLSQQFNQNDADQPTKNESVNGRNNEIKETKDDNEKTKDEEIKVNTNTKADTIEDIAITKPPAGCCTIL</sequence>
<dbReference type="EMBL" id="ASPP01000063">
    <property type="protein sequence ID" value="ETO37003.1"/>
    <property type="molecule type" value="Genomic_DNA"/>
</dbReference>
<evidence type="ECO:0000313" key="2">
    <source>
        <dbReference type="EMBL" id="ETO37003.1"/>
    </source>
</evidence>
<feature type="compositionally biased region" description="Basic and acidic residues" evidence="1">
    <location>
        <begin position="121"/>
        <end position="139"/>
    </location>
</feature>
<protein>
    <submittedName>
        <fullName evidence="2">Uncharacterized protein</fullName>
    </submittedName>
</protein>
<evidence type="ECO:0000256" key="1">
    <source>
        <dbReference type="SAM" id="MobiDB-lite"/>
    </source>
</evidence>
<organism evidence="2 3">
    <name type="scientific">Reticulomyxa filosa</name>
    <dbReference type="NCBI Taxonomy" id="46433"/>
    <lineage>
        <taxon>Eukaryota</taxon>
        <taxon>Sar</taxon>
        <taxon>Rhizaria</taxon>
        <taxon>Retaria</taxon>
        <taxon>Foraminifera</taxon>
        <taxon>Monothalamids</taxon>
        <taxon>Reticulomyxidae</taxon>
        <taxon>Reticulomyxa</taxon>
    </lineage>
</organism>
<keyword evidence="3" id="KW-1185">Reference proteome</keyword>
<proteinExistence type="predicted"/>
<accession>X6PFX1</accession>
<gene>
    <name evidence="2" type="ORF">RFI_00059</name>
</gene>
<evidence type="ECO:0000313" key="3">
    <source>
        <dbReference type="Proteomes" id="UP000023152"/>
    </source>
</evidence>
<dbReference type="AlphaFoldDB" id="X6PFX1"/>